<evidence type="ECO:0000256" key="5">
    <source>
        <dbReference type="ARBA" id="ARBA00038359"/>
    </source>
</evidence>
<proteinExistence type="inferred from homology"/>
<comment type="similarity">
    <text evidence="5">Belongs to the SAT4 family.</text>
</comment>
<feature type="transmembrane region" description="Helical" evidence="6">
    <location>
        <begin position="182"/>
        <end position="206"/>
    </location>
</feature>
<feature type="transmembrane region" description="Helical" evidence="6">
    <location>
        <begin position="130"/>
        <end position="149"/>
    </location>
</feature>
<evidence type="ECO:0000256" key="1">
    <source>
        <dbReference type="ARBA" id="ARBA00004141"/>
    </source>
</evidence>
<feature type="transmembrane region" description="Helical" evidence="6">
    <location>
        <begin position="218"/>
        <end position="240"/>
    </location>
</feature>
<evidence type="ECO:0000256" key="3">
    <source>
        <dbReference type="ARBA" id="ARBA00022989"/>
    </source>
</evidence>
<evidence type="ECO:0000313" key="9">
    <source>
        <dbReference type="Proteomes" id="UP000774617"/>
    </source>
</evidence>
<accession>A0ABQ8GMI1</accession>
<dbReference type="Pfam" id="PF20684">
    <property type="entry name" value="Fung_rhodopsin"/>
    <property type="match status" value="1"/>
</dbReference>
<evidence type="ECO:0000313" key="8">
    <source>
        <dbReference type="EMBL" id="KAH7060850.1"/>
    </source>
</evidence>
<evidence type="ECO:0000256" key="2">
    <source>
        <dbReference type="ARBA" id="ARBA00022692"/>
    </source>
</evidence>
<evidence type="ECO:0000256" key="6">
    <source>
        <dbReference type="SAM" id="Phobius"/>
    </source>
</evidence>
<comment type="subcellular location">
    <subcellularLocation>
        <location evidence="1">Membrane</location>
        <topology evidence="1">Multi-pass membrane protein</topology>
    </subcellularLocation>
</comment>
<protein>
    <recommendedName>
        <fullName evidence="7">Rhodopsin domain-containing protein</fullName>
    </recommendedName>
</protein>
<dbReference type="PANTHER" id="PTHR33048:SF47">
    <property type="entry name" value="INTEGRAL MEMBRANE PROTEIN-RELATED"/>
    <property type="match status" value="1"/>
</dbReference>
<keyword evidence="4 6" id="KW-0472">Membrane</keyword>
<keyword evidence="3 6" id="KW-1133">Transmembrane helix</keyword>
<keyword evidence="9" id="KW-1185">Reference proteome</keyword>
<evidence type="ECO:0000259" key="7">
    <source>
        <dbReference type="Pfam" id="PF20684"/>
    </source>
</evidence>
<feature type="domain" description="Rhodopsin" evidence="7">
    <location>
        <begin position="36"/>
        <end position="280"/>
    </location>
</feature>
<keyword evidence="2 6" id="KW-0812">Transmembrane</keyword>
<feature type="transmembrane region" description="Helical" evidence="6">
    <location>
        <begin position="20"/>
        <end position="40"/>
    </location>
</feature>
<comment type="caution">
    <text evidence="8">The sequence shown here is derived from an EMBL/GenBank/DDBJ whole genome shotgun (WGS) entry which is preliminary data.</text>
</comment>
<name>A0ABQ8GMI1_9PEZI</name>
<gene>
    <name evidence="8" type="ORF">B0J12DRAFT_346521</name>
</gene>
<dbReference type="InterPro" id="IPR049326">
    <property type="entry name" value="Rhodopsin_dom_fungi"/>
</dbReference>
<reference evidence="8 9" key="1">
    <citation type="journal article" date="2021" name="Nat. Commun.">
        <title>Genetic determinants of endophytism in the Arabidopsis root mycobiome.</title>
        <authorList>
            <person name="Mesny F."/>
            <person name="Miyauchi S."/>
            <person name="Thiergart T."/>
            <person name="Pickel B."/>
            <person name="Atanasova L."/>
            <person name="Karlsson M."/>
            <person name="Huettel B."/>
            <person name="Barry K.W."/>
            <person name="Haridas S."/>
            <person name="Chen C."/>
            <person name="Bauer D."/>
            <person name="Andreopoulos W."/>
            <person name="Pangilinan J."/>
            <person name="LaButti K."/>
            <person name="Riley R."/>
            <person name="Lipzen A."/>
            <person name="Clum A."/>
            <person name="Drula E."/>
            <person name="Henrissat B."/>
            <person name="Kohler A."/>
            <person name="Grigoriev I.V."/>
            <person name="Martin F.M."/>
            <person name="Hacquard S."/>
        </authorList>
    </citation>
    <scope>NUCLEOTIDE SEQUENCE [LARGE SCALE GENOMIC DNA]</scope>
    <source>
        <strain evidence="8 9">MPI-SDFR-AT-0080</strain>
    </source>
</reference>
<feature type="transmembrane region" description="Helical" evidence="6">
    <location>
        <begin position="102"/>
        <end position="123"/>
    </location>
</feature>
<organism evidence="8 9">
    <name type="scientific">Macrophomina phaseolina</name>
    <dbReference type="NCBI Taxonomy" id="35725"/>
    <lineage>
        <taxon>Eukaryota</taxon>
        <taxon>Fungi</taxon>
        <taxon>Dikarya</taxon>
        <taxon>Ascomycota</taxon>
        <taxon>Pezizomycotina</taxon>
        <taxon>Dothideomycetes</taxon>
        <taxon>Dothideomycetes incertae sedis</taxon>
        <taxon>Botryosphaeriales</taxon>
        <taxon>Botryosphaeriaceae</taxon>
        <taxon>Macrophomina</taxon>
    </lineage>
</organism>
<dbReference type="InterPro" id="IPR052337">
    <property type="entry name" value="SAT4-like"/>
</dbReference>
<dbReference type="PANTHER" id="PTHR33048">
    <property type="entry name" value="PTH11-LIKE INTEGRAL MEMBRANE PROTEIN (AFU_ORTHOLOGUE AFUA_5G11245)"/>
    <property type="match status" value="1"/>
</dbReference>
<dbReference type="Proteomes" id="UP000774617">
    <property type="component" value="Unassembled WGS sequence"/>
</dbReference>
<evidence type="ECO:0000256" key="4">
    <source>
        <dbReference type="ARBA" id="ARBA00023136"/>
    </source>
</evidence>
<feature type="transmembrane region" description="Helical" evidence="6">
    <location>
        <begin position="52"/>
        <end position="72"/>
    </location>
</feature>
<dbReference type="EMBL" id="JAGTJR010000005">
    <property type="protein sequence ID" value="KAH7060850.1"/>
    <property type="molecule type" value="Genomic_DNA"/>
</dbReference>
<feature type="transmembrane region" description="Helical" evidence="6">
    <location>
        <begin position="252"/>
        <end position="275"/>
    </location>
</feature>
<sequence>MDAGPAPNYVDPPTRAGLLFGFMVPLAVLMTATVAIRFYIRGYVRRVLGWDDWIMLLAWAFTLCQSTLILYMTKLGYGRHTRDVRPDYVPQIMKVNSIYERVWYPGVSLNKISVCIAYLRIFSHARANKWFCWALIVYSIGYCISIVTVQTANAALCPEATTPEKAWGQGKNMTFCIRRGRLVIAAAALNSFTDFVVFLWPARFLWDVQLPKEQRLGLIGLFCLGCLVSSAGVVRIWYFFVWFKAEDKFWDGVWIFILPAIETNLAVVCGCLPACRPIIIRAFQPLIRWRENRAAARGPVQIIEEQSKEQEVRERQEREWWSTLERDTTLKEDEFAITMRTIHENDDRHGDEETGAMSTWPQISTTSTLNSEEIFQTNRARNDCSAVHCTL</sequence>